<keyword evidence="4" id="KW-1185">Reference proteome</keyword>
<evidence type="ECO:0000256" key="1">
    <source>
        <dbReference type="SAM" id="MobiDB-lite"/>
    </source>
</evidence>
<dbReference type="PANTHER" id="PTHR13504:SF38">
    <property type="entry name" value="FIDO DOMAIN-CONTAINING PROTEIN"/>
    <property type="match status" value="1"/>
</dbReference>
<evidence type="ECO:0000259" key="2">
    <source>
        <dbReference type="PROSITE" id="PS51459"/>
    </source>
</evidence>
<organism evidence="3 4">
    <name type="scientific">Brachybacterium equifaecis</name>
    <dbReference type="NCBI Taxonomy" id="2910770"/>
    <lineage>
        <taxon>Bacteria</taxon>
        <taxon>Bacillati</taxon>
        <taxon>Actinomycetota</taxon>
        <taxon>Actinomycetes</taxon>
        <taxon>Micrococcales</taxon>
        <taxon>Dermabacteraceae</taxon>
        <taxon>Brachybacterium</taxon>
    </lineage>
</organism>
<dbReference type="EMBL" id="JAKNCJ010000002">
    <property type="protein sequence ID" value="MCL6423289.1"/>
    <property type="molecule type" value="Genomic_DNA"/>
</dbReference>
<dbReference type="InterPro" id="IPR040198">
    <property type="entry name" value="Fido_containing"/>
</dbReference>
<evidence type="ECO:0000313" key="3">
    <source>
        <dbReference type="EMBL" id="MCL6423289.1"/>
    </source>
</evidence>
<feature type="region of interest" description="Disordered" evidence="1">
    <location>
        <begin position="285"/>
        <end position="326"/>
    </location>
</feature>
<comment type="caution">
    <text evidence="3">The sequence shown here is derived from an EMBL/GenBank/DDBJ whole genome shotgun (WGS) entry which is preliminary data.</text>
</comment>
<dbReference type="InterPro" id="IPR036597">
    <property type="entry name" value="Fido-like_dom_sf"/>
</dbReference>
<feature type="domain" description="Fido" evidence="2">
    <location>
        <begin position="92"/>
        <end position="252"/>
    </location>
</feature>
<dbReference type="PROSITE" id="PS51459">
    <property type="entry name" value="FIDO"/>
    <property type="match status" value="1"/>
</dbReference>
<name>A0ABT0R219_9MICO</name>
<dbReference type="InterPro" id="IPR003812">
    <property type="entry name" value="Fido"/>
</dbReference>
<reference evidence="3" key="1">
    <citation type="submission" date="2022-02" db="EMBL/GenBank/DDBJ databases">
        <authorList>
            <person name="Lee M."/>
            <person name="Kim S.-J."/>
            <person name="Jung M.-Y."/>
        </authorList>
    </citation>
    <scope>NUCLEOTIDE SEQUENCE</scope>
    <source>
        <strain evidence="3">JHP9</strain>
    </source>
</reference>
<dbReference type="PANTHER" id="PTHR13504">
    <property type="entry name" value="FIDO DOMAIN-CONTAINING PROTEIN DDB_G0283145"/>
    <property type="match status" value="1"/>
</dbReference>
<gene>
    <name evidence="3" type="ORF">Bequi_07805</name>
</gene>
<sequence length="326" mass="36410">MSDLRERHGGLPAPKEAEYIWSDIWHLETHHSTALEGNTLVLREVRELLDHGRAVGAKPLREYVEVRGYADAAEWVYAHALQPGDWTTGDLISLTEIREIHYRMMTPVWQVDPHPEATGAESPGSFRQHDIHAFSGGMTPPTWPLVPSELATWISEANTLALPSQEPVAERMARIHNAFERVHPFIDGNGRTGRLALNLMLVRLGYPPVVILKKDRSRYLQAMQAADRGEHGALGEIIARAMIENLHRFILPNVAGPARLVPIAALSDGTISIAALRQAAQRGRLDAEKRADGNWHSTRHAVERYKRSRGSHRPGAETDPEVDQIN</sequence>
<accession>A0ABT0R219</accession>
<evidence type="ECO:0000313" key="4">
    <source>
        <dbReference type="Proteomes" id="UP001203761"/>
    </source>
</evidence>
<proteinExistence type="predicted"/>
<dbReference type="SUPFAM" id="SSF140931">
    <property type="entry name" value="Fic-like"/>
    <property type="match status" value="1"/>
</dbReference>
<protein>
    <submittedName>
        <fullName evidence="3">Fic family protein</fullName>
    </submittedName>
</protein>
<dbReference type="Gene3D" id="1.10.3290.10">
    <property type="entry name" value="Fido-like domain"/>
    <property type="match status" value="1"/>
</dbReference>
<dbReference type="RefSeq" id="WP_249737373.1">
    <property type="nucleotide sequence ID" value="NZ_JAKNCJ010000002.1"/>
</dbReference>
<dbReference type="Pfam" id="PF02661">
    <property type="entry name" value="Fic"/>
    <property type="match status" value="1"/>
</dbReference>
<dbReference type="Proteomes" id="UP001203761">
    <property type="component" value="Unassembled WGS sequence"/>
</dbReference>